<sequence length="215" mass="24887">MAIIHALLATTPKLAQEAAKAYFEPLLKLSAFFRKTYPLHRAVNRHNKNSYIGLSKLIGEMKDKDFMVLWSVADEDKERTMPIFHYLLETQNIQFLNKHTKICSIREALLSRQLDQQDTLRIVFLSRYSQALLDTDDEKNDLSNFVKNNTLRVLLDKDCKLRYASSVDYVDASGASLDKIKELLGKVIELKLRLFLEHNFVNKDVLRDRSHKSSA</sequence>
<name>A0A2W4T2A3_9GAMM</name>
<comment type="caution">
    <text evidence="1">The sequence shown here is derived from an EMBL/GenBank/DDBJ whole genome shotgun (WGS) entry which is preliminary data.</text>
</comment>
<dbReference type="AlphaFoldDB" id="A0A2W4T2A3"/>
<organism evidence="1 2">
    <name type="scientific">Candidatus Methylumidiphilus alinenensis</name>
    <dbReference type="NCBI Taxonomy" id="2202197"/>
    <lineage>
        <taxon>Bacteria</taxon>
        <taxon>Pseudomonadati</taxon>
        <taxon>Pseudomonadota</taxon>
        <taxon>Gammaproteobacteria</taxon>
        <taxon>Methylococcales</taxon>
        <taxon>Candidatus Methylumidiphilus</taxon>
    </lineage>
</organism>
<accession>A0A2W4T2A3</accession>
<evidence type="ECO:0000313" key="1">
    <source>
        <dbReference type="EMBL" id="PZN78974.1"/>
    </source>
</evidence>
<proteinExistence type="predicted"/>
<gene>
    <name evidence="1" type="ORF">DM484_11975</name>
</gene>
<dbReference type="Proteomes" id="UP000249396">
    <property type="component" value="Unassembled WGS sequence"/>
</dbReference>
<reference evidence="1 2" key="1">
    <citation type="journal article" date="2018" name="Aquat. Microb. Ecol.">
        <title>Gammaproteobacterial methanotrophs dominate.</title>
        <authorList>
            <person name="Rissanen A.J."/>
            <person name="Saarenheimo J."/>
            <person name="Tiirola M."/>
            <person name="Peura S."/>
            <person name="Aalto S.L."/>
            <person name="Karvinen A."/>
            <person name="Nykanen H."/>
        </authorList>
    </citation>
    <scope>NUCLEOTIDE SEQUENCE [LARGE SCALE GENOMIC DNA]</scope>
    <source>
        <strain evidence="1">AMbin10</strain>
    </source>
</reference>
<protein>
    <submittedName>
        <fullName evidence="1">Uncharacterized protein</fullName>
    </submittedName>
</protein>
<dbReference type="EMBL" id="QJPH01000310">
    <property type="protein sequence ID" value="PZN78974.1"/>
    <property type="molecule type" value="Genomic_DNA"/>
</dbReference>
<evidence type="ECO:0000313" key="2">
    <source>
        <dbReference type="Proteomes" id="UP000249396"/>
    </source>
</evidence>